<name>A0ABN7X2D1_GIGMA</name>
<dbReference type="EMBL" id="CAJVQB010082974">
    <property type="protein sequence ID" value="CAG8846322.1"/>
    <property type="molecule type" value="Genomic_DNA"/>
</dbReference>
<accession>A0ABN7X2D1</accession>
<proteinExistence type="predicted"/>
<dbReference type="Proteomes" id="UP000789901">
    <property type="component" value="Unassembled WGS sequence"/>
</dbReference>
<sequence length="192" mass="23070">MLTFNKITCPTKSPYSAQEIALFLLSLDPDRKYFFNRKLNGFFAPKISNFTMGNFRLNAHLQIAQMLYYAHYQQPLFADKIKAYEHGGYVEEVYHNFPLLLQERKTKFHLDKKTKEFLTNLFHYLKTNYTNRDLEYFVYSEDYEDSFVNLNTKFLIPVNKFDFIAKKYRLNWQPTHSCLNRIQLKELLIALE</sequence>
<evidence type="ECO:0000313" key="1">
    <source>
        <dbReference type="EMBL" id="CAG8846322.1"/>
    </source>
</evidence>
<comment type="caution">
    <text evidence="1">The sequence shown here is derived from an EMBL/GenBank/DDBJ whole genome shotgun (WGS) entry which is preliminary data.</text>
</comment>
<keyword evidence="2" id="KW-1185">Reference proteome</keyword>
<gene>
    <name evidence="1" type="ORF">GMARGA_LOCUS38110</name>
</gene>
<reference evidence="1 2" key="1">
    <citation type="submission" date="2021-06" db="EMBL/GenBank/DDBJ databases">
        <authorList>
            <person name="Kallberg Y."/>
            <person name="Tangrot J."/>
            <person name="Rosling A."/>
        </authorList>
    </citation>
    <scope>NUCLEOTIDE SEQUENCE [LARGE SCALE GENOMIC DNA]</scope>
    <source>
        <strain evidence="1 2">120-4 pot B 10/14</strain>
    </source>
</reference>
<evidence type="ECO:0000313" key="2">
    <source>
        <dbReference type="Proteomes" id="UP000789901"/>
    </source>
</evidence>
<feature type="non-terminal residue" evidence="1">
    <location>
        <position position="192"/>
    </location>
</feature>
<organism evidence="1 2">
    <name type="scientific">Gigaspora margarita</name>
    <dbReference type="NCBI Taxonomy" id="4874"/>
    <lineage>
        <taxon>Eukaryota</taxon>
        <taxon>Fungi</taxon>
        <taxon>Fungi incertae sedis</taxon>
        <taxon>Mucoromycota</taxon>
        <taxon>Glomeromycotina</taxon>
        <taxon>Glomeromycetes</taxon>
        <taxon>Diversisporales</taxon>
        <taxon>Gigasporaceae</taxon>
        <taxon>Gigaspora</taxon>
    </lineage>
</organism>
<protein>
    <submittedName>
        <fullName evidence="1">36879_t:CDS:1</fullName>
    </submittedName>
</protein>